<keyword evidence="3" id="KW-1185">Reference proteome</keyword>
<dbReference type="PROSITE" id="PS51819">
    <property type="entry name" value="VOC"/>
    <property type="match status" value="1"/>
</dbReference>
<dbReference type="EMBL" id="SGWQ01000007">
    <property type="protein sequence ID" value="RZS36378.1"/>
    <property type="molecule type" value="Genomic_DNA"/>
</dbReference>
<proteinExistence type="predicted"/>
<dbReference type="OrthoDB" id="3295209at2"/>
<organism evidence="2 3">
    <name type="scientific">Herbihabitans rhizosphaerae</name>
    <dbReference type="NCBI Taxonomy" id="1872711"/>
    <lineage>
        <taxon>Bacteria</taxon>
        <taxon>Bacillati</taxon>
        <taxon>Actinomycetota</taxon>
        <taxon>Actinomycetes</taxon>
        <taxon>Pseudonocardiales</taxon>
        <taxon>Pseudonocardiaceae</taxon>
        <taxon>Herbihabitans</taxon>
    </lineage>
</organism>
<dbReference type="PANTHER" id="PTHR35908:SF1">
    <property type="entry name" value="CONSERVED PROTEIN"/>
    <property type="match status" value="1"/>
</dbReference>
<dbReference type="PANTHER" id="PTHR35908">
    <property type="entry name" value="HYPOTHETICAL FUSION PROTEIN"/>
    <property type="match status" value="1"/>
</dbReference>
<accession>A0A4Q7KIK1</accession>
<protein>
    <recommendedName>
        <fullName evidence="1">VOC domain-containing protein</fullName>
    </recommendedName>
</protein>
<sequence length="115" mass="12721">MATFWAAALDYTVDGPPGEHDDWMEFQVAQGFPADERVDFAAVTDPAGGGRICFIAVPEPKQGKNRLHLDIRAEQVDALVARLRDLGATILRTGRERGQYFVTMADIEGNEFCVH</sequence>
<name>A0A4Q7KIK1_9PSEU</name>
<dbReference type="Proteomes" id="UP000294257">
    <property type="component" value="Unassembled WGS sequence"/>
</dbReference>
<evidence type="ECO:0000313" key="2">
    <source>
        <dbReference type="EMBL" id="RZS36378.1"/>
    </source>
</evidence>
<dbReference type="Pfam" id="PF18029">
    <property type="entry name" value="Glyoxalase_6"/>
    <property type="match status" value="1"/>
</dbReference>
<dbReference type="InterPro" id="IPR037523">
    <property type="entry name" value="VOC_core"/>
</dbReference>
<dbReference type="InterPro" id="IPR041581">
    <property type="entry name" value="Glyoxalase_6"/>
</dbReference>
<dbReference type="AlphaFoldDB" id="A0A4Q7KIK1"/>
<dbReference type="Gene3D" id="3.10.180.10">
    <property type="entry name" value="2,3-Dihydroxybiphenyl 1,2-Dioxygenase, domain 1"/>
    <property type="match status" value="1"/>
</dbReference>
<reference evidence="2 3" key="1">
    <citation type="submission" date="2019-02" db="EMBL/GenBank/DDBJ databases">
        <title>Genomic Encyclopedia of Type Strains, Phase IV (KMG-IV): sequencing the most valuable type-strain genomes for metagenomic binning, comparative biology and taxonomic classification.</title>
        <authorList>
            <person name="Goeker M."/>
        </authorList>
    </citation>
    <scope>NUCLEOTIDE SEQUENCE [LARGE SCALE GENOMIC DNA]</scope>
    <source>
        <strain evidence="2 3">DSM 101727</strain>
    </source>
</reference>
<evidence type="ECO:0000313" key="3">
    <source>
        <dbReference type="Proteomes" id="UP000294257"/>
    </source>
</evidence>
<gene>
    <name evidence="2" type="ORF">EV193_10759</name>
</gene>
<feature type="domain" description="VOC" evidence="1">
    <location>
        <begin position="8"/>
        <end position="115"/>
    </location>
</feature>
<comment type="caution">
    <text evidence="2">The sequence shown here is derived from an EMBL/GenBank/DDBJ whole genome shotgun (WGS) entry which is preliminary data.</text>
</comment>
<dbReference type="InterPro" id="IPR029068">
    <property type="entry name" value="Glyas_Bleomycin-R_OHBP_Dase"/>
</dbReference>
<evidence type="ECO:0000259" key="1">
    <source>
        <dbReference type="PROSITE" id="PS51819"/>
    </source>
</evidence>
<dbReference type="SUPFAM" id="SSF54593">
    <property type="entry name" value="Glyoxalase/Bleomycin resistance protein/Dihydroxybiphenyl dioxygenase"/>
    <property type="match status" value="1"/>
</dbReference>